<keyword evidence="1" id="KW-0175">Coiled coil</keyword>
<feature type="coiled-coil region" evidence="1">
    <location>
        <begin position="32"/>
        <end position="80"/>
    </location>
</feature>
<dbReference type="InterPro" id="IPR016047">
    <property type="entry name" value="M23ase_b-sheet_dom"/>
</dbReference>
<sequence>MISRANVVAALLSLAVFSALSLQVTPVLAQSTDDASQTASELQRQIDEQSAQITQLDKEIAQYQKELDAVGTKKKTLQNDLNELNLLLKKSAASISATQKKITSTQLQIKQLAKGMAVKQDSIDTDVAGLAESFRKVNEADATSLAVRILASEDLAATWREMDSYQTLQSAITDQIAKLAAEKQSLAEIKKRTEEKRAELVAQQNTLVAQQGSLNAQKKAQNELLAQTKSQESTYQALLAQKVAGKAAFEAALNDLKAQYLQAVDPSQILAAKKGVLRWPLDKIRITQTFGQSSFALSGAYNGKGHNGIDLGAPIGTPVKAALTGTVWATGNTDLYKGCYSAGKWIMIKHSNGLSTLYGHLSQISVVQGQSVSGGQIIGNVGATGYATGPHLHLSVYVTSVTKIMTFGEATNRTSACSRATIPITPPAGFLNPIAYLP</sequence>
<evidence type="ECO:0000313" key="5">
    <source>
        <dbReference type="Proteomes" id="UP000177652"/>
    </source>
</evidence>
<dbReference type="CDD" id="cd12797">
    <property type="entry name" value="M23_peptidase"/>
    <property type="match status" value="1"/>
</dbReference>
<feature type="signal peptide" evidence="2">
    <location>
        <begin position="1"/>
        <end position="29"/>
    </location>
</feature>
<dbReference type="InterPro" id="IPR050570">
    <property type="entry name" value="Cell_wall_metabolism_enzyme"/>
</dbReference>
<comment type="caution">
    <text evidence="4">The sequence shown here is derived from an EMBL/GenBank/DDBJ whole genome shotgun (WGS) entry which is preliminary data.</text>
</comment>
<accession>A0A1F6DXM7</accession>
<dbReference type="PANTHER" id="PTHR21666">
    <property type="entry name" value="PEPTIDASE-RELATED"/>
    <property type="match status" value="1"/>
</dbReference>
<dbReference type="AlphaFoldDB" id="A0A1F6DXM7"/>
<dbReference type="Proteomes" id="UP000177652">
    <property type="component" value="Unassembled WGS sequence"/>
</dbReference>
<protein>
    <recommendedName>
        <fullName evidence="3">M23ase beta-sheet core domain-containing protein</fullName>
    </recommendedName>
</protein>
<dbReference type="PANTHER" id="PTHR21666:SF270">
    <property type="entry name" value="MUREIN HYDROLASE ACTIVATOR ENVC"/>
    <property type="match status" value="1"/>
</dbReference>
<gene>
    <name evidence="4" type="ORF">A3D71_01495</name>
</gene>
<evidence type="ECO:0000313" key="4">
    <source>
        <dbReference type="EMBL" id="OGG66173.1"/>
    </source>
</evidence>
<dbReference type="Pfam" id="PF01551">
    <property type="entry name" value="Peptidase_M23"/>
    <property type="match status" value="1"/>
</dbReference>
<organism evidence="4 5">
    <name type="scientific">Candidatus Kaiserbacteria bacterium RIFCSPHIGHO2_02_FULL_55_20</name>
    <dbReference type="NCBI Taxonomy" id="1798497"/>
    <lineage>
        <taxon>Bacteria</taxon>
        <taxon>Candidatus Kaiseribacteriota</taxon>
    </lineage>
</organism>
<dbReference type="GO" id="GO:0004222">
    <property type="term" value="F:metalloendopeptidase activity"/>
    <property type="evidence" value="ECO:0007669"/>
    <property type="project" value="TreeGrafter"/>
</dbReference>
<dbReference type="SUPFAM" id="SSF51261">
    <property type="entry name" value="Duplicated hybrid motif"/>
    <property type="match status" value="1"/>
</dbReference>
<feature type="domain" description="M23ase beta-sheet core" evidence="3">
    <location>
        <begin position="305"/>
        <end position="399"/>
    </location>
</feature>
<dbReference type="STRING" id="1798497.A3D71_01495"/>
<evidence type="ECO:0000256" key="2">
    <source>
        <dbReference type="SAM" id="SignalP"/>
    </source>
</evidence>
<dbReference type="Gene3D" id="6.10.250.3150">
    <property type="match status" value="1"/>
</dbReference>
<keyword evidence="2" id="KW-0732">Signal</keyword>
<feature type="chain" id="PRO_5009524047" description="M23ase beta-sheet core domain-containing protein" evidence="2">
    <location>
        <begin position="30"/>
        <end position="438"/>
    </location>
</feature>
<dbReference type="InterPro" id="IPR011055">
    <property type="entry name" value="Dup_hybrid_motif"/>
</dbReference>
<evidence type="ECO:0000256" key="1">
    <source>
        <dbReference type="SAM" id="Coils"/>
    </source>
</evidence>
<proteinExistence type="predicted"/>
<dbReference type="EMBL" id="MFLK01000018">
    <property type="protein sequence ID" value="OGG66173.1"/>
    <property type="molecule type" value="Genomic_DNA"/>
</dbReference>
<evidence type="ECO:0000259" key="3">
    <source>
        <dbReference type="Pfam" id="PF01551"/>
    </source>
</evidence>
<name>A0A1F6DXM7_9BACT</name>
<dbReference type="Gene3D" id="2.70.70.10">
    <property type="entry name" value="Glucose Permease (Domain IIA)"/>
    <property type="match status" value="1"/>
</dbReference>
<reference evidence="4 5" key="1">
    <citation type="journal article" date="2016" name="Nat. Commun.">
        <title>Thousands of microbial genomes shed light on interconnected biogeochemical processes in an aquifer system.</title>
        <authorList>
            <person name="Anantharaman K."/>
            <person name="Brown C.T."/>
            <person name="Hug L.A."/>
            <person name="Sharon I."/>
            <person name="Castelle C.J."/>
            <person name="Probst A.J."/>
            <person name="Thomas B.C."/>
            <person name="Singh A."/>
            <person name="Wilkins M.J."/>
            <person name="Karaoz U."/>
            <person name="Brodie E.L."/>
            <person name="Williams K.H."/>
            <person name="Hubbard S.S."/>
            <person name="Banfield J.F."/>
        </authorList>
    </citation>
    <scope>NUCLEOTIDE SEQUENCE [LARGE SCALE GENOMIC DNA]</scope>
</reference>
<feature type="coiled-coil region" evidence="1">
    <location>
        <begin position="176"/>
        <end position="206"/>
    </location>
</feature>